<proteinExistence type="predicted"/>
<dbReference type="Proteomes" id="UP001222296">
    <property type="component" value="Chromosome"/>
</dbReference>
<gene>
    <name evidence="1" type="ORF">QBL01_02525</name>
</gene>
<accession>A0AAJ6ADR8</accession>
<evidence type="ECO:0000313" key="2">
    <source>
        <dbReference type="Proteomes" id="UP001222296"/>
    </source>
</evidence>
<sequence>MQGNTVYLELGIGFNTPTIIRYPFEQMTYRNPQATLIRLNRDHPEGFAETAEFLALQDQK</sequence>
<dbReference type="AlphaFoldDB" id="A0AAJ6ADR8"/>
<reference evidence="1" key="1">
    <citation type="submission" date="2023-04" db="EMBL/GenBank/DDBJ databases">
        <title>Molecular characterization of the Integrative and Conjugative elements harboring multidrug-resistance gene from Glaesserella (Haemophilus) parasuis.</title>
        <authorList>
            <person name="Che Y."/>
            <person name="Zhou L."/>
        </authorList>
    </citation>
    <scope>NUCLEOTIDE SEQUENCE</scope>
    <source>
        <strain evidence="1">Z44</strain>
    </source>
</reference>
<protein>
    <submittedName>
        <fullName evidence="1">Uncharacterized protein</fullName>
    </submittedName>
</protein>
<evidence type="ECO:0000313" key="1">
    <source>
        <dbReference type="EMBL" id="WGE10501.1"/>
    </source>
</evidence>
<dbReference type="EMBL" id="CP121769">
    <property type="protein sequence ID" value="WGE10501.1"/>
    <property type="molecule type" value="Genomic_DNA"/>
</dbReference>
<dbReference type="RefSeq" id="WP_021113838.1">
    <property type="nucleotide sequence ID" value="NZ_CP121769.1"/>
</dbReference>
<organism evidence="1 2">
    <name type="scientific">Glaesserella parasuis</name>
    <name type="common">Haemophilus parasuis</name>
    <dbReference type="NCBI Taxonomy" id="738"/>
    <lineage>
        <taxon>Bacteria</taxon>
        <taxon>Pseudomonadati</taxon>
        <taxon>Pseudomonadota</taxon>
        <taxon>Gammaproteobacteria</taxon>
        <taxon>Pasteurellales</taxon>
        <taxon>Pasteurellaceae</taxon>
        <taxon>Glaesserella</taxon>
    </lineage>
</organism>
<name>A0AAJ6ADR8_GLAPU</name>